<comment type="subcellular location">
    <subcellularLocation>
        <location evidence="1">Cell envelope</location>
    </subcellularLocation>
</comment>
<keyword evidence="4" id="KW-0732">Signal</keyword>
<dbReference type="SUPFAM" id="SSF53807">
    <property type="entry name" value="Helical backbone' metal receptor"/>
    <property type="match status" value="1"/>
</dbReference>
<evidence type="ECO:0000313" key="12">
    <source>
        <dbReference type="Proteomes" id="UP000256977"/>
    </source>
</evidence>
<dbReference type="Gene3D" id="3.40.50.1980">
    <property type="entry name" value="Nitrogenase molybdenum iron protein domain"/>
    <property type="match status" value="2"/>
</dbReference>
<gene>
    <name evidence="11" type="ORF">DFP98_13054</name>
</gene>
<dbReference type="GO" id="GO:0043565">
    <property type="term" value="F:sequence-specific DNA binding"/>
    <property type="evidence" value="ECO:0007669"/>
    <property type="project" value="InterPro"/>
</dbReference>
<evidence type="ECO:0000256" key="4">
    <source>
        <dbReference type="ARBA" id="ARBA00022729"/>
    </source>
</evidence>
<proteinExistence type="inferred from homology"/>
<dbReference type="Pfam" id="PF12833">
    <property type="entry name" value="HTH_18"/>
    <property type="match status" value="1"/>
</dbReference>
<feature type="region of interest" description="Disordered" evidence="8">
    <location>
        <begin position="355"/>
        <end position="403"/>
    </location>
</feature>
<comment type="caution">
    <text evidence="11">The sequence shown here is derived from an EMBL/GenBank/DDBJ whole genome shotgun (WGS) entry which is preliminary data.</text>
</comment>
<dbReference type="Proteomes" id="UP000256977">
    <property type="component" value="Unassembled WGS sequence"/>
</dbReference>
<dbReference type="OrthoDB" id="2652069at2"/>
<feature type="domain" description="Fe/B12 periplasmic-binding" evidence="10">
    <location>
        <begin position="410"/>
        <end position="665"/>
    </location>
</feature>
<evidence type="ECO:0000256" key="2">
    <source>
        <dbReference type="ARBA" id="ARBA00008814"/>
    </source>
</evidence>
<evidence type="ECO:0000259" key="9">
    <source>
        <dbReference type="PROSITE" id="PS01124"/>
    </source>
</evidence>
<dbReference type="RefSeq" id="WP_116064179.1">
    <property type="nucleotide sequence ID" value="NZ_QRDZ01000030.1"/>
</dbReference>
<dbReference type="GO" id="GO:1901678">
    <property type="term" value="P:iron coordination entity transport"/>
    <property type="evidence" value="ECO:0007669"/>
    <property type="project" value="UniProtKB-ARBA"/>
</dbReference>
<evidence type="ECO:0000256" key="6">
    <source>
        <dbReference type="ARBA" id="ARBA00023125"/>
    </source>
</evidence>
<dbReference type="GO" id="GO:0030288">
    <property type="term" value="C:outer membrane-bounded periplasmic space"/>
    <property type="evidence" value="ECO:0007669"/>
    <property type="project" value="TreeGrafter"/>
</dbReference>
<dbReference type="InterPro" id="IPR018060">
    <property type="entry name" value="HTH_AraC"/>
</dbReference>
<dbReference type="PANTHER" id="PTHR30532:SF26">
    <property type="entry name" value="IRON(3+)-HYDROXAMATE-BINDING PROTEIN FHUD"/>
    <property type="match status" value="1"/>
</dbReference>
<keyword evidence="7" id="KW-0804">Transcription</keyword>
<evidence type="ECO:0000256" key="1">
    <source>
        <dbReference type="ARBA" id="ARBA00004196"/>
    </source>
</evidence>
<protein>
    <submittedName>
        <fullName evidence="11">Iron complex transport system substrate-binding protein</fullName>
    </submittedName>
</protein>
<dbReference type="PROSITE" id="PS01124">
    <property type="entry name" value="HTH_ARAC_FAMILY_2"/>
    <property type="match status" value="1"/>
</dbReference>
<organism evidence="11 12">
    <name type="scientific">Cohnella phaseoli</name>
    <dbReference type="NCBI Taxonomy" id="456490"/>
    <lineage>
        <taxon>Bacteria</taxon>
        <taxon>Bacillati</taxon>
        <taxon>Bacillota</taxon>
        <taxon>Bacilli</taxon>
        <taxon>Bacillales</taxon>
        <taxon>Paenibacillaceae</taxon>
        <taxon>Cohnella</taxon>
    </lineage>
</organism>
<dbReference type="SUPFAM" id="SSF46689">
    <property type="entry name" value="Homeodomain-like"/>
    <property type="match status" value="2"/>
</dbReference>
<evidence type="ECO:0000256" key="5">
    <source>
        <dbReference type="ARBA" id="ARBA00023015"/>
    </source>
</evidence>
<dbReference type="EMBL" id="QRDZ01000030">
    <property type="protein sequence ID" value="RED60532.1"/>
    <property type="molecule type" value="Genomic_DNA"/>
</dbReference>
<name>A0A3D9IFH8_9BACL</name>
<comment type="similarity">
    <text evidence="2">Belongs to the bacterial solute-binding protein 8 family.</text>
</comment>
<feature type="compositionally biased region" description="Low complexity" evidence="8">
    <location>
        <begin position="355"/>
        <end position="394"/>
    </location>
</feature>
<dbReference type="PROSITE" id="PS50983">
    <property type="entry name" value="FE_B12_PBP"/>
    <property type="match status" value="1"/>
</dbReference>
<evidence type="ECO:0000259" key="10">
    <source>
        <dbReference type="PROSITE" id="PS50983"/>
    </source>
</evidence>
<evidence type="ECO:0000256" key="3">
    <source>
        <dbReference type="ARBA" id="ARBA00022448"/>
    </source>
</evidence>
<dbReference type="SMART" id="SM00342">
    <property type="entry name" value="HTH_ARAC"/>
    <property type="match status" value="1"/>
</dbReference>
<evidence type="ECO:0000256" key="7">
    <source>
        <dbReference type="ARBA" id="ARBA00023163"/>
    </source>
</evidence>
<dbReference type="Gene3D" id="1.10.10.60">
    <property type="entry name" value="Homeodomain-like"/>
    <property type="match status" value="2"/>
</dbReference>
<dbReference type="InterPro" id="IPR009057">
    <property type="entry name" value="Homeodomain-like_sf"/>
</dbReference>
<reference evidence="11 12" key="1">
    <citation type="submission" date="2018-07" db="EMBL/GenBank/DDBJ databases">
        <title>Genomic Encyclopedia of Type Strains, Phase III (KMG-III): the genomes of soil and plant-associated and newly described type strains.</title>
        <authorList>
            <person name="Whitman W."/>
        </authorList>
    </citation>
    <scope>NUCLEOTIDE SEQUENCE [LARGE SCALE GENOMIC DNA]</scope>
    <source>
        <strain evidence="11 12">CECT 7287</strain>
    </source>
</reference>
<keyword evidence="12" id="KW-1185">Reference proteome</keyword>
<dbReference type="PANTHER" id="PTHR30532">
    <property type="entry name" value="IRON III DICITRATE-BINDING PERIPLASMIC PROTEIN"/>
    <property type="match status" value="1"/>
</dbReference>
<feature type="domain" description="HTH araC/xylS-type" evidence="9">
    <location>
        <begin position="190"/>
        <end position="288"/>
    </location>
</feature>
<dbReference type="InterPro" id="IPR018062">
    <property type="entry name" value="HTH_AraC-typ_CS"/>
</dbReference>
<dbReference type="Pfam" id="PF01497">
    <property type="entry name" value="Peripla_BP_2"/>
    <property type="match status" value="1"/>
</dbReference>
<evidence type="ECO:0000256" key="8">
    <source>
        <dbReference type="SAM" id="MobiDB-lite"/>
    </source>
</evidence>
<dbReference type="InterPro" id="IPR051313">
    <property type="entry name" value="Bact_iron-sidero_bind"/>
</dbReference>
<accession>A0A3D9IFH8</accession>
<dbReference type="AlphaFoldDB" id="A0A3D9IFH8"/>
<dbReference type="GO" id="GO:0003700">
    <property type="term" value="F:DNA-binding transcription factor activity"/>
    <property type="evidence" value="ECO:0007669"/>
    <property type="project" value="InterPro"/>
</dbReference>
<keyword evidence="6" id="KW-0238">DNA-binding</keyword>
<keyword evidence="3" id="KW-0813">Transport</keyword>
<sequence>MMEKRPAERMPDREELGMAIQVWLHSSIAIADIRQWAVESGEPIDEYRMPSSMFVCSYGGPAEVRLNDELYSVERFGLFHGGKGTRLSIRPTGSRCDCYALYYKAEEPPFYKTELKRLLSVVNPFRELYGFAPRNPIFFVEQLRQMHERWNGPAPLQRFFGKAAFYRFVCEIYEELKQGGVDVLQPDVVALVKGYIDEHYREAVSLQAMAEMFHVSAGHLSRLFKKQERFSPQEYLIRTRVEAARTHLLSTDATLREIAWSCGFSDEFHLIKTFKSHFKMTPGDCRKISSIRLRDTAIGYGANLPYSDSGLAKPDHLSGKGEYSMFGANRSKTMMATAALSLMLMLSACSSAPAASPSPSGASGTSPAASPVASSAAESASSQTAPASPATAATREFEHAGGKSVVPADPQRIVADWYYGELLALGVRPVGYPEYLLSEYPYREAEGTEGFAESMEQVIEMKPDLIISTWDDSYKEFSKIAPSVLLKLNNGVIDKMRVLGQLVNREEEAEEWIASFEEKLAKAKQRLADNAPADTTVTILSIFQKDVKVFGYRNMGGDVLYNLLQVKPPEKVREMFDGTEAWNHAVSFEQLPEIAGTHIILTTYDAEGTGRETLERLEQSPIWQNLDAVKNNRVHKISYYDLFFDDPIAIEHQIELLTDMILGQSADQ</sequence>
<keyword evidence="5" id="KW-0805">Transcription regulation</keyword>
<dbReference type="InterPro" id="IPR002491">
    <property type="entry name" value="ABC_transptr_periplasmic_BD"/>
</dbReference>
<dbReference type="PROSITE" id="PS00041">
    <property type="entry name" value="HTH_ARAC_FAMILY_1"/>
    <property type="match status" value="1"/>
</dbReference>
<evidence type="ECO:0000313" key="11">
    <source>
        <dbReference type="EMBL" id="RED60532.1"/>
    </source>
</evidence>